<reference evidence="1" key="1">
    <citation type="submission" date="2023-06" db="EMBL/GenBank/DDBJ databases">
        <authorList>
            <consortium name="Lawrence Berkeley National Laboratory"/>
            <person name="Ahrendt S."/>
            <person name="Sahu N."/>
            <person name="Indic B."/>
            <person name="Wong-Bajracharya J."/>
            <person name="Merenyi Z."/>
            <person name="Ke H.-M."/>
            <person name="Monk M."/>
            <person name="Kocsube S."/>
            <person name="Drula E."/>
            <person name="Lipzen A."/>
            <person name="Balint B."/>
            <person name="Henrissat B."/>
            <person name="Andreopoulos B."/>
            <person name="Martin F.M."/>
            <person name="Harder C.B."/>
            <person name="Rigling D."/>
            <person name="Ford K.L."/>
            <person name="Foster G.D."/>
            <person name="Pangilinan J."/>
            <person name="Papanicolaou A."/>
            <person name="Barry K."/>
            <person name="LaButti K."/>
            <person name="Viragh M."/>
            <person name="Koriabine M."/>
            <person name="Yan M."/>
            <person name="Riley R."/>
            <person name="Champramary S."/>
            <person name="Plett K.L."/>
            <person name="Tsai I.J."/>
            <person name="Slot J."/>
            <person name="Sipos G."/>
            <person name="Plett J."/>
            <person name="Nagy L.G."/>
            <person name="Grigoriev I.V."/>
        </authorList>
    </citation>
    <scope>NUCLEOTIDE SEQUENCE</scope>
    <source>
        <strain evidence="1">HWK02</strain>
    </source>
</reference>
<gene>
    <name evidence="1" type="ORF">EDD18DRAFT_1109421</name>
</gene>
<dbReference type="EMBL" id="JAUEPU010000032">
    <property type="protein sequence ID" value="KAK0492016.1"/>
    <property type="molecule type" value="Genomic_DNA"/>
</dbReference>
<protein>
    <submittedName>
        <fullName evidence="1">Uncharacterized protein</fullName>
    </submittedName>
</protein>
<name>A0AA39PX43_9AGAR</name>
<comment type="caution">
    <text evidence="1">The sequence shown here is derived from an EMBL/GenBank/DDBJ whole genome shotgun (WGS) entry which is preliminary data.</text>
</comment>
<sequence length="224" mass="25093">MCRGKVQGPPDVSRLTGPLSVDIEACIVPIELAGGNMMRYNAQQRAHNPRPAHIPQDDIRAVIIIITFIVQALDSRYYIDIHIASLVKCTAKVKENEGKASQTEDVYYLVVELMTVAVQAIILLQILERHLLLKNRLLVLPLLEETRKSIFIPSTEAQVLPLGHFIARGHAYWMVFNMVPMPKHSLKLAAAPREACSKVDNLVEKILWVYGGNSVQKLRQLQAA</sequence>
<keyword evidence="2" id="KW-1185">Reference proteome</keyword>
<evidence type="ECO:0000313" key="1">
    <source>
        <dbReference type="EMBL" id="KAK0492016.1"/>
    </source>
</evidence>
<accession>A0AA39PX43</accession>
<organism evidence="1 2">
    <name type="scientific">Armillaria luteobubalina</name>
    <dbReference type="NCBI Taxonomy" id="153913"/>
    <lineage>
        <taxon>Eukaryota</taxon>
        <taxon>Fungi</taxon>
        <taxon>Dikarya</taxon>
        <taxon>Basidiomycota</taxon>
        <taxon>Agaricomycotina</taxon>
        <taxon>Agaricomycetes</taxon>
        <taxon>Agaricomycetidae</taxon>
        <taxon>Agaricales</taxon>
        <taxon>Marasmiineae</taxon>
        <taxon>Physalacriaceae</taxon>
        <taxon>Armillaria</taxon>
    </lineage>
</organism>
<dbReference type="Proteomes" id="UP001175228">
    <property type="component" value="Unassembled WGS sequence"/>
</dbReference>
<dbReference type="AlphaFoldDB" id="A0AA39PX43"/>
<proteinExistence type="predicted"/>
<evidence type="ECO:0000313" key="2">
    <source>
        <dbReference type="Proteomes" id="UP001175228"/>
    </source>
</evidence>